<dbReference type="Pfam" id="PF01529">
    <property type="entry name" value="DHHC"/>
    <property type="match status" value="1"/>
</dbReference>
<evidence type="ECO:0000256" key="5">
    <source>
        <dbReference type="ARBA" id="ARBA00022989"/>
    </source>
</evidence>
<keyword evidence="7 8" id="KW-0012">Acyltransferase</keyword>
<evidence type="ECO:0000256" key="4">
    <source>
        <dbReference type="ARBA" id="ARBA00022692"/>
    </source>
</evidence>
<evidence type="ECO:0000256" key="1">
    <source>
        <dbReference type="ARBA" id="ARBA00004127"/>
    </source>
</evidence>
<feature type="transmembrane region" description="Helical" evidence="8">
    <location>
        <begin position="84"/>
        <end position="105"/>
    </location>
</feature>
<dbReference type="PANTHER" id="PTHR22883:SF130">
    <property type="entry name" value="S-ACYLTRANSFERASE"/>
    <property type="match status" value="1"/>
</dbReference>
<organism evidence="11 12">
    <name type="scientific">Acacia crassicarpa</name>
    <name type="common">northern wattle</name>
    <dbReference type="NCBI Taxonomy" id="499986"/>
    <lineage>
        <taxon>Eukaryota</taxon>
        <taxon>Viridiplantae</taxon>
        <taxon>Streptophyta</taxon>
        <taxon>Embryophyta</taxon>
        <taxon>Tracheophyta</taxon>
        <taxon>Spermatophyta</taxon>
        <taxon>Magnoliopsida</taxon>
        <taxon>eudicotyledons</taxon>
        <taxon>Gunneridae</taxon>
        <taxon>Pentapetalae</taxon>
        <taxon>rosids</taxon>
        <taxon>fabids</taxon>
        <taxon>Fabales</taxon>
        <taxon>Fabaceae</taxon>
        <taxon>Caesalpinioideae</taxon>
        <taxon>mimosoid clade</taxon>
        <taxon>Acacieae</taxon>
        <taxon>Acacia</taxon>
    </lineage>
</organism>
<comment type="domain">
    <text evidence="8">The DHHC domain is required for palmitoyltransferase activity.</text>
</comment>
<feature type="region of interest" description="Disordered" evidence="9">
    <location>
        <begin position="118"/>
        <end position="141"/>
    </location>
</feature>
<comment type="catalytic activity">
    <reaction evidence="8">
        <text>L-cysteinyl-[protein] + hexadecanoyl-CoA = S-hexadecanoyl-L-cysteinyl-[protein] + CoA</text>
        <dbReference type="Rhea" id="RHEA:36683"/>
        <dbReference type="Rhea" id="RHEA-COMP:10131"/>
        <dbReference type="Rhea" id="RHEA-COMP:11032"/>
        <dbReference type="ChEBI" id="CHEBI:29950"/>
        <dbReference type="ChEBI" id="CHEBI:57287"/>
        <dbReference type="ChEBI" id="CHEBI:57379"/>
        <dbReference type="ChEBI" id="CHEBI:74151"/>
        <dbReference type="EC" id="2.3.1.225"/>
    </reaction>
</comment>
<evidence type="ECO:0000259" key="10">
    <source>
        <dbReference type="Pfam" id="PF01529"/>
    </source>
</evidence>
<dbReference type="AlphaFoldDB" id="A0AAE1MEL5"/>
<keyword evidence="12" id="KW-1185">Reference proteome</keyword>
<proteinExistence type="inferred from homology"/>
<comment type="subcellular location">
    <subcellularLocation>
        <location evidence="1">Endomembrane system</location>
        <topology evidence="1">Multi-pass membrane protein</topology>
    </subcellularLocation>
</comment>
<protein>
    <recommendedName>
        <fullName evidence="8">S-acyltransferase</fullName>
        <ecNumber evidence="8">2.3.1.225</ecNumber>
    </recommendedName>
    <alternativeName>
        <fullName evidence="8">Palmitoyltransferase</fullName>
    </alternativeName>
</protein>
<dbReference type="GO" id="GO:0005783">
    <property type="term" value="C:endoplasmic reticulum"/>
    <property type="evidence" value="ECO:0007669"/>
    <property type="project" value="TreeGrafter"/>
</dbReference>
<name>A0AAE1MEL5_9FABA</name>
<keyword evidence="6 8" id="KW-0472">Membrane</keyword>
<dbReference type="PROSITE" id="PS50216">
    <property type="entry name" value="DHHC"/>
    <property type="match status" value="1"/>
</dbReference>
<dbReference type="GO" id="GO:0019706">
    <property type="term" value="F:protein-cysteine S-palmitoyltransferase activity"/>
    <property type="evidence" value="ECO:0007669"/>
    <property type="project" value="UniProtKB-EC"/>
</dbReference>
<keyword evidence="5 8" id="KW-1133">Transmembrane helix</keyword>
<evidence type="ECO:0000256" key="9">
    <source>
        <dbReference type="SAM" id="MobiDB-lite"/>
    </source>
</evidence>
<feature type="domain" description="Palmitoyltransferase DHHC" evidence="10">
    <location>
        <begin position="155"/>
        <end position="281"/>
    </location>
</feature>
<dbReference type="Proteomes" id="UP001293593">
    <property type="component" value="Unassembled WGS sequence"/>
</dbReference>
<dbReference type="InterPro" id="IPR001594">
    <property type="entry name" value="Palmitoyltrfase_DHHC"/>
</dbReference>
<dbReference type="EMBL" id="JAWXYG010000008">
    <property type="protein sequence ID" value="KAK4264547.1"/>
    <property type="molecule type" value="Genomic_DNA"/>
</dbReference>
<reference evidence="11" key="1">
    <citation type="submission" date="2023-10" db="EMBL/GenBank/DDBJ databases">
        <title>Chromosome-level genome of the transformable northern wattle, Acacia crassicarpa.</title>
        <authorList>
            <person name="Massaro I."/>
            <person name="Sinha N.R."/>
            <person name="Poethig S."/>
            <person name="Leichty A.R."/>
        </authorList>
    </citation>
    <scope>NUCLEOTIDE SEQUENCE</scope>
    <source>
        <strain evidence="11">Acra3RX</strain>
        <tissue evidence="11">Leaf</tissue>
    </source>
</reference>
<evidence type="ECO:0000256" key="2">
    <source>
        <dbReference type="ARBA" id="ARBA00008574"/>
    </source>
</evidence>
<comment type="caution">
    <text evidence="11">The sequence shown here is derived from an EMBL/GenBank/DDBJ whole genome shotgun (WGS) entry which is preliminary data.</text>
</comment>
<comment type="similarity">
    <text evidence="2 8">Belongs to the DHHC palmitoyltransferase family.</text>
</comment>
<keyword evidence="4 8" id="KW-0812">Transmembrane</keyword>
<keyword evidence="3 8" id="KW-0808">Transferase</keyword>
<accession>A0AAE1MEL5</accession>
<gene>
    <name evidence="11" type="ORF">QN277_025706</name>
</gene>
<dbReference type="InterPro" id="IPR039859">
    <property type="entry name" value="PFA4/ZDH16/20/ERF2-like"/>
</dbReference>
<evidence type="ECO:0000256" key="3">
    <source>
        <dbReference type="ARBA" id="ARBA00022679"/>
    </source>
</evidence>
<feature type="transmembrane region" description="Helical" evidence="8">
    <location>
        <begin position="53"/>
        <end position="72"/>
    </location>
</feature>
<sequence>MNAAQSPPVAVSHSVDAGVVPASSLVRTYRTWKGSNVFLLQGRLIFGPDAKSIFLTLFLIIAPVAVFCTFVARKLLDDFSHHLGVSIMVIVIALTIFSLTVLMLASARDPGIIPRNAYPPESDDSDFSDRNNNGQSPRRHLPRTKDVIVNGRPIRTKYCDTCQLYRPPRCSHCSVCDNCVERFDHHCPWVGQCIGLRNYRFFYMFVFSATLLCLYVHAFCWVYIKKIMDSEKISIWRAMIKTPASMALIIYSFICVWFVGGLTVFHTYLISTNQTTYENIRYRYDQHDNPYHKGTLGNFKEVFCSRIPPSKNKFRSKVPIEPLAPSKRMGLESVSSLMRKPAGHSDLGRPDYNEASNEEGEYKDGSDKFEGLVMDSELSDKSQDLGNNLRWDIGPKVGESYGMTSGIGGISTKAAV</sequence>
<feature type="transmembrane region" description="Helical" evidence="8">
    <location>
        <begin position="201"/>
        <end position="224"/>
    </location>
</feature>
<evidence type="ECO:0000313" key="12">
    <source>
        <dbReference type="Proteomes" id="UP001293593"/>
    </source>
</evidence>
<feature type="region of interest" description="Disordered" evidence="9">
    <location>
        <begin position="339"/>
        <end position="387"/>
    </location>
</feature>
<evidence type="ECO:0000256" key="7">
    <source>
        <dbReference type="ARBA" id="ARBA00023315"/>
    </source>
</evidence>
<dbReference type="PANTHER" id="PTHR22883">
    <property type="entry name" value="ZINC FINGER DHHC DOMAIN CONTAINING PROTEIN"/>
    <property type="match status" value="1"/>
</dbReference>
<evidence type="ECO:0000256" key="8">
    <source>
        <dbReference type="RuleBase" id="RU079119"/>
    </source>
</evidence>
<dbReference type="EC" id="2.3.1.225" evidence="8"/>
<evidence type="ECO:0000313" key="11">
    <source>
        <dbReference type="EMBL" id="KAK4264547.1"/>
    </source>
</evidence>
<evidence type="ECO:0000256" key="6">
    <source>
        <dbReference type="ARBA" id="ARBA00023136"/>
    </source>
</evidence>
<dbReference type="GO" id="GO:0006612">
    <property type="term" value="P:protein targeting to membrane"/>
    <property type="evidence" value="ECO:0007669"/>
    <property type="project" value="TreeGrafter"/>
</dbReference>
<feature type="transmembrane region" description="Helical" evidence="8">
    <location>
        <begin position="244"/>
        <end position="265"/>
    </location>
</feature>
<feature type="compositionally biased region" description="Basic and acidic residues" evidence="9">
    <location>
        <begin position="360"/>
        <end position="370"/>
    </location>
</feature>
<dbReference type="GO" id="GO:0005794">
    <property type="term" value="C:Golgi apparatus"/>
    <property type="evidence" value="ECO:0007669"/>
    <property type="project" value="TreeGrafter"/>
</dbReference>